<dbReference type="Proteomes" id="UP000373149">
    <property type="component" value="Unassembled WGS sequence"/>
</dbReference>
<keyword evidence="1" id="KW-0805">Transcription regulation</keyword>
<evidence type="ECO:0000256" key="4">
    <source>
        <dbReference type="SAM" id="MobiDB-lite"/>
    </source>
</evidence>
<protein>
    <submittedName>
        <fullName evidence="6">Helix-turn-helix domain-containing protein</fullName>
    </submittedName>
</protein>
<feature type="region of interest" description="Disordered" evidence="4">
    <location>
        <begin position="340"/>
        <end position="382"/>
    </location>
</feature>
<evidence type="ECO:0000256" key="2">
    <source>
        <dbReference type="ARBA" id="ARBA00023125"/>
    </source>
</evidence>
<dbReference type="InterPro" id="IPR009057">
    <property type="entry name" value="Homeodomain-like_sf"/>
</dbReference>
<feature type="domain" description="HTH araC/xylS-type" evidence="5">
    <location>
        <begin position="225"/>
        <end position="326"/>
    </location>
</feature>
<accession>A0A5N8WK20</accession>
<keyword evidence="7" id="KW-1185">Reference proteome</keyword>
<dbReference type="InterPro" id="IPR050204">
    <property type="entry name" value="AraC_XylS_family_regulators"/>
</dbReference>
<dbReference type="Gene3D" id="1.10.10.60">
    <property type="entry name" value="Homeodomain-like"/>
    <property type="match status" value="1"/>
</dbReference>
<evidence type="ECO:0000313" key="7">
    <source>
        <dbReference type="Proteomes" id="UP000373149"/>
    </source>
</evidence>
<dbReference type="AlphaFoldDB" id="A0A5N8WK20"/>
<evidence type="ECO:0000256" key="3">
    <source>
        <dbReference type="ARBA" id="ARBA00023163"/>
    </source>
</evidence>
<keyword evidence="3" id="KW-0804">Transcription</keyword>
<dbReference type="SUPFAM" id="SSF46689">
    <property type="entry name" value="Homeodomain-like"/>
    <property type="match status" value="1"/>
</dbReference>
<gene>
    <name evidence="6" type="ORF">FPZ41_02170</name>
</gene>
<dbReference type="PANTHER" id="PTHR46796">
    <property type="entry name" value="HTH-TYPE TRANSCRIPTIONAL ACTIVATOR RHAS-RELATED"/>
    <property type="match status" value="1"/>
</dbReference>
<dbReference type="InterPro" id="IPR020449">
    <property type="entry name" value="Tscrpt_reg_AraC-type_HTH"/>
</dbReference>
<keyword evidence="2" id="KW-0238">DNA-binding</keyword>
<dbReference type="InterPro" id="IPR035418">
    <property type="entry name" value="AraC-bd_2"/>
</dbReference>
<dbReference type="InterPro" id="IPR018060">
    <property type="entry name" value="HTH_AraC"/>
</dbReference>
<evidence type="ECO:0000259" key="5">
    <source>
        <dbReference type="PROSITE" id="PS01124"/>
    </source>
</evidence>
<evidence type="ECO:0000256" key="1">
    <source>
        <dbReference type="ARBA" id="ARBA00023015"/>
    </source>
</evidence>
<dbReference type="Pfam" id="PF12833">
    <property type="entry name" value="HTH_18"/>
    <property type="match status" value="1"/>
</dbReference>
<dbReference type="SMART" id="SM00342">
    <property type="entry name" value="HTH_ARAC"/>
    <property type="match status" value="1"/>
</dbReference>
<dbReference type="PROSITE" id="PS01124">
    <property type="entry name" value="HTH_ARAC_FAMILY_2"/>
    <property type="match status" value="1"/>
</dbReference>
<dbReference type="GO" id="GO:0043565">
    <property type="term" value="F:sequence-specific DNA binding"/>
    <property type="evidence" value="ECO:0007669"/>
    <property type="project" value="InterPro"/>
</dbReference>
<organism evidence="6 7">
    <name type="scientific">Streptomyces acidicola</name>
    <dbReference type="NCBI Taxonomy" id="2596892"/>
    <lineage>
        <taxon>Bacteria</taxon>
        <taxon>Bacillati</taxon>
        <taxon>Actinomycetota</taxon>
        <taxon>Actinomycetes</taxon>
        <taxon>Kitasatosporales</taxon>
        <taxon>Streptomycetaceae</taxon>
        <taxon>Streptomyces</taxon>
    </lineage>
</organism>
<dbReference type="PANTHER" id="PTHR46796:SF6">
    <property type="entry name" value="ARAC SUBFAMILY"/>
    <property type="match status" value="1"/>
</dbReference>
<dbReference type="Pfam" id="PF14525">
    <property type="entry name" value="AraC_binding_2"/>
    <property type="match status" value="1"/>
</dbReference>
<reference evidence="6 7" key="1">
    <citation type="submission" date="2019-09" db="EMBL/GenBank/DDBJ databases">
        <authorList>
            <person name="Duangmal K."/>
            <person name="Teo W.F.A."/>
            <person name="Lipun K."/>
        </authorList>
    </citation>
    <scope>NUCLEOTIDE SEQUENCE [LARGE SCALE GENOMIC DNA]</scope>
    <source>
        <strain evidence="6 7">K1PN6</strain>
    </source>
</reference>
<dbReference type="GO" id="GO:0003700">
    <property type="term" value="F:DNA-binding transcription factor activity"/>
    <property type="evidence" value="ECO:0007669"/>
    <property type="project" value="InterPro"/>
</dbReference>
<name>A0A5N8WK20_9ACTN</name>
<comment type="caution">
    <text evidence="6">The sequence shown here is derived from an EMBL/GenBank/DDBJ whole genome shotgun (WGS) entry which is preliminary data.</text>
</comment>
<sequence>MSPDSPLLEADPSATLYTTDSVPTHRRRTYWCEALSRTFGAVDMTVPDEVDRGTIRTSPLGQMLAVTVDGDPLRAVRTRRLIAGSDNDDYVVVKLVSRGAARIEQDTRDVFVRPGQLFIYDMARPIQLTLPERFQTKSLVLPRQVLGLSESDLRQITASPLDTETALGGLLSPFLSRLVDTAGSYPQRTGELIASNVVNLLTVLADERLSRDTVGTPSAARVLLLRIRAYIDRHLADPDLTPDAVARAHHISVRYLHKLFQAEDITVGRWIQRRRLEECRRELTRREAANVTIAAVAHRWGFTSASHFSRVFRTAYGMSPAEWRDHTARESRVAPVATWRVSDAETGEGAAVPSFQPSPVRRPADETDDTAGHGGGSSRSAA</sequence>
<dbReference type="EMBL" id="VMNX01000003">
    <property type="protein sequence ID" value="MPY47462.1"/>
    <property type="molecule type" value="Genomic_DNA"/>
</dbReference>
<feature type="compositionally biased region" description="Gly residues" evidence="4">
    <location>
        <begin position="372"/>
        <end position="382"/>
    </location>
</feature>
<evidence type="ECO:0000313" key="6">
    <source>
        <dbReference type="EMBL" id="MPY47462.1"/>
    </source>
</evidence>
<proteinExistence type="predicted"/>
<dbReference type="PRINTS" id="PR00032">
    <property type="entry name" value="HTHARAC"/>
</dbReference>